<evidence type="ECO:0000256" key="1">
    <source>
        <dbReference type="ARBA" id="ARBA00006102"/>
    </source>
</evidence>
<feature type="domain" description="CoA carboxyltransferase C-terminal" evidence="4">
    <location>
        <begin position="276"/>
        <end position="511"/>
    </location>
</feature>
<comment type="similarity">
    <text evidence="1">Belongs to the AccD/PCCB family.</text>
</comment>
<dbReference type="PROSITE" id="PS50980">
    <property type="entry name" value="COA_CT_NTER"/>
    <property type="match status" value="1"/>
</dbReference>
<protein>
    <submittedName>
        <fullName evidence="5">Propionyl-CoA carboxylase beta chain</fullName>
    </submittedName>
</protein>
<dbReference type="InterPro" id="IPR051047">
    <property type="entry name" value="AccD/PCCB"/>
</dbReference>
<dbReference type="InterPro" id="IPR029045">
    <property type="entry name" value="ClpP/crotonase-like_dom_sf"/>
</dbReference>
<evidence type="ECO:0000313" key="5">
    <source>
        <dbReference type="EMBL" id="SDU69148.1"/>
    </source>
</evidence>
<dbReference type="InterPro" id="IPR034733">
    <property type="entry name" value="AcCoA_carboxyl_beta"/>
</dbReference>
<dbReference type="InterPro" id="IPR011762">
    <property type="entry name" value="COA_CT_N"/>
</dbReference>
<feature type="region of interest" description="Disordered" evidence="2">
    <location>
        <begin position="508"/>
        <end position="531"/>
    </location>
</feature>
<dbReference type="GO" id="GO:0009317">
    <property type="term" value="C:acetyl-CoA carboxylase complex"/>
    <property type="evidence" value="ECO:0007669"/>
    <property type="project" value="TreeGrafter"/>
</dbReference>
<dbReference type="RefSeq" id="WP_074852013.1">
    <property type="nucleotide sequence ID" value="NZ_FNLM01000034.1"/>
</dbReference>
<evidence type="ECO:0000259" key="3">
    <source>
        <dbReference type="PROSITE" id="PS50980"/>
    </source>
</evidence>
<dbReference type="InterPro" id="IPR011763">
    <property type="entry name" value="COA_CT_C"/>
</dbReference>
<gene>
    <name evidence="5" type="ORF">SAMN04488548_1343359</name>
</gene>
<dbReference type="PANTHER" id="PTHR43842:SF2">
    <property type="entry name" value="PROPIONYL-COA CARBOXYLASE BETA CHAIN, MITOCHONDRIAL"/>
    <property type="match status" value="1"/>
</dbReference>
<accession>A0A1H2KL38</accession>
<dbReference type="PROSITE" id="PS50989">
    <property type="entry name" value="COA_CT_CTER"/>
    <property type="match status" value="1"/>
</dbReference>
<dbReference type="AlphaFoldDB" id="A0A1H2KL38"/>
<dbReference type="Pfam" id="PF01039">
    <property type="entry name" value="Carboxyl_trans"/>
    <property type="match status" value="1"/>
</dbReference>
<sequence length="531" mass="55651">MTADIIAPGPASADSATGDVFERVRAAHAAVLDDARPVEVDRQHRRGRYTARERVRMLTGGASFIEFGALAIPDSPDGAHAPGDGVVTGVGTIDGRPAAIAAFDFTVLGGSNGAVGMSKIERCVERALRDRIPLVLLCDGGGHRIQEGLDSRLAAVGSPMLQRLVDLSGLVPTVAVMLGPGFGLATNLAALCDFVVMVREISTMGMSSAPFVRAGTGEELTNEEIGGADVQTGYGTADLAADDEEEGIDAVRAYLSYLPSHAEGFGPRGSGRIPSTADRIDEIVPTSMRRAYDVRDVLDALADQDSVFEIRAAAAPNIVTSFIRVDGHAMGVVANQSLHLGGALDSPACEKAAHFIAVCDAFGLPLLLLVDLPGFLIGSDAEASQLGRRSGRLAYELAIATVPRYIVVMRKAYGAAYVAMGGGRSIDADLVLAWPTAEICAMPIESAVDIAYRRDIAAADDPEQRRTEVIASLREAVDPVRAAQGFGIDDVVFPSQTRALLADALARSASNGSGGRREPRVPGKRRSISPI</sequence>
<dbReference type="OrthoDB" id="3804677at2"/>
<dbReference type="GO" id="GO:0004658">
    <property type="term" value="F:propionyl-CoA carboxylase activity"/>
    <property type="evidence" value="ECO:0007669"/>
    <property type="project" value="TreeGrafter"/>
</dbReference>
<feature type="domain" description="CoA carboxyltransferase N-terminal" evidence="3">
    <location>
        <begin position="10"/>
        <end position="270"/>
    </location>
</feature>
<proteinExistence type="inferred from homology"/>
<dbReference type="Gene3D" id="3.90.226.10">
    <property type="entry name" value="2-enoyl-CoA Hydratase, Chain A, domain 1"/>
    <property type="match status" value="2"/>
</dbReference>
<organism evidence="5 6">
    <name type="scientific">Gordonia westfalica</name>
    <dbReference type="NCBI Taxonomy" id="158898"/>
    <lineage>
        <taxon>Bacteria</taxon>
        <taxon>Bacillati</taxon>
        <taxon>Actinomycetota</taxon>
        <taxon>Actinomycetes</taxon>
        <taxon>Mycobacteriales</taxon>
        <taxon>Gordoniaceae</taxon>
        <taxon>Gordonia</taxon>
    </lineage>
</organism>
<dbReference type="EMBL" id="FNLM01000034">
    <property type="protein sequence ID" value="SDU69148.1"/>
    <property type="molecule type" value="Genomic_DNA"/>
</dbReference>
<reference evidence="5 6" key="1">
    <citation type="submission" date="2016-10" db="EMBL/GenBank/DDBJ databases">
        <authorList>
            <person name="de Groot N.N."/>
        </authorList>
    </citation>
    <scope>NUCLEOTIDE SEQUENCE [LARGE SCALE GENOMIC DNA]</scope>
    <source>
        <strain evidence="5 6">DSM 44215</strain>
    </source>
</reference>
<evidence type="ECO:0000256" key="2">
    <source>
        <dbReference type="SAM" id="MobiDB-lite"/>
    </source>
</evidence>
<evidence type="ECO:0000313" key="6">
    <source>
        <dbReference type="Proteomes" id="UP000183180"/>
    </source>
</evidence>
<name>A0A1H2KL38_9ACTN</name>
<dbReference type="PANTHER" id="PTHR43842">
    <property type="entry name" value="PROPIONYL-COA CARBOXYLASE BETA CHAIN"/>
    <property type="match status" value="1"/>
</dbReference>
<dbReference type="SUPFAM" id="SSF52096">
    <property type="entry name" value="ClpP/crotonase"/>
    <property type="match status" value="2"/>
</dbReference>
<dbReference type="Proteomes" id="UP000183180">
    <property type="component" value="Unassembled WGS sequence"/>
</dbReference>
<feature type="compositionally biased region" description="Basic residues" evidence="2">
    <location>
        <begin position="522"/>
        <end position="531"/>
    </location>
</feature>
<dbReference type="STRING" id="158898.SAMN04488548_1343359"/>
<evidence type="ECO:0000259" key="4">
    <source>
        <dbReference type="PROSITE" id="PS50989"/>
    </source>
</evidence>